<dbReference type="AlphaFoldDB" id="A0A2Y9AQU4"/>
<feature type="transmembrane region" description="Helical" evidence="1">
    <location>
        <begin position="170"/>
        <end position="188"/>
    </location>
</feature>
<evidence type="ECO:0000313" key="3">
    <source>
        <dbReference type="EMBL" id="PWJ20603.1"/>
    </source>
</evidence>
<evidence type="ECO:0000256" key="1">
    <source>
        <dbReference type="SAM" id="Phobius"/>
    </source>
</evidence>
<dbReference type="EMBL" id="QGDJ01000003">
    <property type="protein sequence ID" value="PWJ20603.1"/>
    <property type="molecule type" value="Genomic_DNA"/>
</dbReference>
<dbReference type="Proteomes" id="UP000245839">
    <property type="component" value="Unassembled WGS sequence"/>
</dbReference>
<feature type="transmembrane region" description="Helical" evidence="1">
    <location>
        <begin position="469"/>
        <end position="492"/>
    </location>
</feature>
<dbReference type="PANTHER" id="PTHR35342:SF5">
    <property type="entry name" value="TRICARBOXYLIC TRANSPORT PROTEIN"/>
    <property type="match status" value="1"/>
</dbReference>
<keyword evidence="1" id="KW-0812">Transmembrane</keyword>
<sequence length="512" mass="54067">METMDSILAGVALALTWQSILAVLAGIVAGQLLGAIPGLTATMTVALLIPYTYYLDPWVGIPMLVGMFKGSLFGSSVTAILVKTPGTPAAAATVLDGYPMAQQGKGEKACKMALYSSVFGDSFSDIVLIFGASFLAAIALKFGPAEYTLLVAFSLLTMGFVSGAKIWKGLFAMLLGMLLGIVGLDPVTASPRLTLGFLELEEGIGLIPMLIGFLAVAEVMRQMELPRKHLATSTVSFSDDPADRRVSWLEFKGVLPTLLKSSSLGTAVGALPGISATVAAFLAYNEAKRSSKNPEKYGKGELNGIAAPESANNAVSGANLIPLMAFGIPGDIAAALILSALLIQGITPGPVVFRDNPEPIYAIFTALLLANFFNLILGHGLIKMARRVVTVPKRILFPVVLVIAAASAYAMRGSIFDVQLVFLFGLLGWGLTKLAFPTVPLLIGFILMPILESNLRVSMLIAGSVPNPFAYFLGRPAFVTLLVVMFLLLVLVMRRILRDREAARAAGLRSGG</sequence>
<evidence type="ECO:0000313" key="4">
    <source>
        <dbReference type="EMBL" id="SSA44699.1"/>
    </source>
</evidence>
<evidence type="ECO:0000313" key="5">
    <source>
        <dbReference type="Proteomes" id="UP000245839"/>
    </source>
</evidence>
<reference evidence="4 6" key="1">
    <citation type="submission" date="2016-10" db="EMBL/GenBank/DDBJ databases">
        <authorList>
            <person name="Cai Z."/>
        </authorList>
    </citation>
    <scope>NUCLEOTIDE SEQUENCE [LARGE SCALE GENOMIC DNA]</scope>
    <source>
        <strain evidence="4 6">DSM 25227</strain>
    </source>
</reference>
<feature type="transmembrane region" description="Helical" evidence="1">
    <location>
        <begin position="264"/>
        <end position="284"/>
    </location>
</feature>
<feature type="transmembrane region" description="Helical" evidence="1">
    <location>
        <begin position="394"/>
        <end position="412"/>
    </location>
</feature>
<accession>A0A2Y9AQU4</accession>
<evidence type="ECO:0000259" key="2">
    <source>
        <dbReference type="Pfam" id="PF01970"/>
    </source>
</evidence>
<gene>
    <name evidence="3" type="ORF">BCF38_103422</name>
    <name evidence="4" type="ORF">SAMN05421539_103422</name>
</gene>
<dbReference type="InterPro" id="IPR002823">
    <property type="entry name" value="DUF112_TM"/>
</dbReference>
<dbReference type="PANTHER" id="PTHR35342">
    <property type="entry name" value="TRICARBOXYLIC TRANSPORT PROTEIN"/>
    <property type="match status" value="1"/>
</dbReference>
<evidence type="ECO:0000313" key="6">
    <source>
        <dbReference type="Proteomes" id="UP000251571"/>
    </source>
</evidence>
<dbReference type="Proteomes" id="UP000251571">
    <property type="component" value="Unassembled WGS sequence"/>
</dbReference>
<reference evidence="3 5" key="2">
    <citation type="submission" date="2018-03" db="EMBL/GenBank/DDBJ databases">
        <title>Genomic Encyclopedia of Archaeal and Bacterial Type Strains, Phase II (KMG-II): from individual species to whole genera.</title>
        <authorList>
            <person name="Goeker M."/>
        </authorList>
    </citation>
    <scope>NUCLEOTIDE SEQUENCE [LARGE SCALE GENOMIC DNA]</scope>
    <source>
        <strain evidence="3 5">DSM 25227</strain>
    </source>
</reference>
<feature type="transmembrane region" description="Helical" evidence="1">
    <location>
        <begin position="200"/>
        <end position="220"/>
    </location>
</feature>
<feature type="transmembrane region" description="Helical" evidence="1">
    <location>
        <begin position="35"/>
        <end position="54"/>
    </location>
</feature>
<keyword evidence="1" id="KW-1133">Transmembrane helix</keyword>
<protein>
    <submittedName>
        <fullName evidence="4">Putative tricarboxylic transport membrane protein</fullName>
    </submittedName>
</protein>
<keyword evidence="1" id="KW-0472">Membrane</keyword>
<dbReference type="EMBL" id="UETC01000003">
    <property type="protein sequence ID" value="SSA44699.1"/>
    <property type="molecule type" value="Genomic_DNA"/>
</dbReference>
<dbReference type="Pfam" id="PF01970">
    <property type="entry name" value="TctA"/>
    <property type="match status" value="1"/>
</dbReference>
<feature type="transmembrane region" description="Helical" evidence="1">
    <location>
        <begin position="359"/>
        <end position="382"/>
    </location>
</feature>
<feature type="transmembrane region" description="Helical" evidence="1">
    <location>
        <begin position="332"/>
        <end position="353"/>
    </location>
</feature>
<feature type="transmembrane region" description="Helical" evidence="1">
    <location>
        <begin position="122"/>
        <end position="140"/>
    </location>
</feature>
<keyword evidence="5" id="KW-1185">Reference proteome</keyword>
<feature type="domain" description="DUF112" evidence="2">
    <location>
        <begin position="20"/>
        <end position="442"/>
    </location>
</feature>
<proteinExistence type="predicted"/>
<organism evidence="4 6">
    <name type="scientific">Jannaschia seohaensis</name>
    <dbReference type="NCBI Taxonomy" id="475081"/>
    <lineage>
        <taxon>Bacteria</taxon>
        <taxon>Pseudomonadati</taxon>
        <taxon>Pseudomonadota</taxon>
        <taxon>Alphaproteobacteria</taxon>
        <taxon>Rhodobacterales</taxon>
        <taxon>Roseobacteraceae</taxon>
        <taxon>Jannaschia</taxon>
    </lineage>
</organism>
<name>A0A2Y9AQU4_9RHOB</name>